<proteinExistence type="inferred from homology"/>
<dbReference type="PANTHER" id="PTHR43639:SF5">
    <property type="entry name" value="OXIDOREDUCTASE, SHORT-CHAIN DEHYDROGENASE_REDUCTASE FAMILY (AFU_ORTHOLOGUE AFUA_6G09140)"/>
    <property type="match status" value="1"/>
</dbReference>
<dbReference type="EC" id="1.1.1.100" evidence="3"/>
<keyword evidence="2 3" id="KW-0560">Oxidoreductase</keyword>
<dbReference type="GO" id="GO:0004316">
    <property type="term" value="F:3-oxoacyl-[acyl-carrier-protein] reductase (NADPH) activity"/>
    <property type="evidence" value="ECO:0007669"/>
    <property type="project" value="UniProtKB-EC"/>
</dbReference>
<dbReference type="Proteomes" id="UP000214603">
    <property type="component" value="Unassembled WGS sequence"/>
</dbReference>
<gene>
    <name evidence="3" type="primary">fabG</name>
    <name evidence="3" type="ORF">CEY11_08335</name>
</gene>
<dbReference type="PANTHER" id="PTHR43639">
    <property type="entry name" value="OXIDOREDUCTASE, SHORT-CHAIN DEHYDROGENASE/REDUCTASE FAMILY (AFU_ORTHOLOGUE AFUA_5G02870)"/>
    <property type="match status" value="1"/>
</dbReference>
<dbReference type="AlphaFoldDB" id="A0A225MN95"/>
<keyword evidence="4" id="KW-1185">Reference proteome</keyword>
<dbReference type="SUPFAM" id="SSF51735">
    <property type="entry name" value="NAD(P)-binding Rossmann-fold domains"/>
    <property type="match status" value="1"/>
</dbReference>
<dbReference type="EMBL" id="NJIH01000004">
    <property type="protein sequence ID" value="OWT61833.1"/>
    <property type="molecule type" value="Genomic_DNA"/>
</dbReference>
<dbReference type="RefSeq" id="WP_088602920.1">
    <property type="nucleotide sequence ID" value="NZ_NJIH01000004.1"/>
</dbReference>
<dbReference type="Pfam" id="PF13561">
    <property type="entry name" value="adh_short_C2"/>
    <property type="match status" value="1"/>
</dbReference>
<comment type="caution">
    <text evidence="3">The sequence shown here is derived from an EMBL/GenBank/DDBJ whole genome shotgun (WGS) entry which is preliminary data.</text>
</comment>
<comment type="similarity">
    <text evidence="1">Belongs to the short-chain dehydrogenases/reductases (SDR) family.</text>
</comment>
<evidence type="ECO:0000256" key="2">
    <source>
        <dbReference type="ARBA" id="ARBA00023002"/>
    </source>
</evidence>
<evidence type="ECO:0000313" key="4">
    <source>
        <dbReference type="Proteomes" id="UP000214603"/>
    </source>
</evidence>
<accession>A0A225MN95</accession>
<sequence>MRLAGKVAIVTGAGSGFGAGIAQTFAREGARVMVADIHEEHGRAVTEQIRAAGGQAHFVAANVADGASVEAMLRATLDAYGELHCVVNNAGTTHRNKPLLEITEQEFDKVFSVNVKSIYWTARHMVPYFRQQGGGCFVNIASTAAVRPRPGLVWYNSTKGAVVTASKAMAAELGKDNIRVNCVNPVIGATGLVEDFMGMPDTPANRERFLAGIPLGRFSTPQDIANAALYFASDEASFVTGACLEVDGGRCV</sequence>
<dbReference type="PRINTS" id="PR00081">
    <property type="entry name" value="GDHRDH"/>
</dbReference>
<dbReference type="NCBIfam" id="NF005559">
    <property type="entry name" value="PRK07231.1"/>
    <property type="match status" value="1"/>
</dbReference>
<evidence type="ECO:0000256" key="1">
    <source>
        <dbReference type="ARBA" id="ARBA00006484"/>
    </source>
</evidence>
<dbReference type="InterPro" id="IPR002347">
    <property type="entry name" value="SDR_fam"/>
</dbReference>
<dbReference type="OrthoDB" id="6823797at2"/>
<dbReference type="InterPro" id="IPR036291">
    <property type="entry name" value="NAD(P)-bd_dom_sf"/>
</dbReference>
<dbReference type="FunFam" id="3.40.50.720:FF:000084">
    <property type="entry name" value="Short-chain dehydrogenase reductase"/>
    <property type="match status" value="1"/>
</dbReference>
<dbReference type="Gene3D" id="3.40.50.720">
    <property type="entry name" value="NAD(P)-binding Rossmann-like Domain"/>
    <property type="match status" value="1"/>
</dbReference>
<organism evidence="3 4">
    <name type="scientific">Candidimonas nitroreducens</name>
    <dbReference type="NCBI Taxonomy" id="683354"/>
    <lineage>
        <taxon>Bacteria</taxon>
        <taxon>Pseudomonadati</taxon>
        <taxon>Pseudomonadota</taxon>
        <taxon>Betaproteobacteria</taxon>
        <taxon>Burkholderiales</taxon>
        <taxon>Alcaligenaceae</taxon>
        <taxon>Candidimonas</taxon>
    </lineage>
</organism>
<protein>
    <submittedName>
        <fullName evidence="3">3-oxoacyl-ACP reductase</fullName>
        <ecNumber evidence="3">1.1.1.100</ecNumber>
    </submittedName>
</protein>
<name>A0A225MN95_9BURK</name>
<dbReference type="PRINTS" id="PR00080">
    <property type="entry name" value="SDRFAMILY"/>
</dbReference>
<evidence type="ECO:0000313" key="3">
    <source>
        <dbReference type="EMBL" id="OWT61833.1"/>
    </source>
</evidence>
<reference evidence="4" key="1">
    <citation type="submission" date="2017-06" db="EMBL/GenBank/DDBJ databases">
        <title>Herbaspirillum phytohormonus sp. nov., isolated from the root nodule of Robinia pseudoacacia in lead-zinc mine.</title>
        <authorList>
            <person name="Fan M."/>
            <person name="Lin Y."/>
        </authorList>
    </citation>
    <scope>NUCLEOTIDE SEQUENCE [LARGE SCALE GENOMIC DNA]</scope>
    <source>
        <strain evidence="4">SC-089</strain>
    </source>
</reference>